<gene>
    <name evidence="1" type="ORF">CS062_11645</name>
</gene>
<protein>
    <submittedName>
        <fullName evidence="1">Uncharacterized protein</fullName>
    </submittedName>
</protein>
<keyword evidence="2" id="KW-1185">Reference proteome</keyword>
<evidence type="ECO:0000313" key="2">
    <source>
        <dbReference type="Proteomes" id="UP000231501"/>
    </source>
</evidence>
<organism evidence="1 2">
    <name type="scientific">Roseateles chitinivorans</name>
    <dbReference type="NCBI Taxonomy" id="2917965"/>
    <lineage>
        <taxon>Bacteria</taxon>
        <taxon>Pseudomonadati</taxon>
        <taxon>Pseudomonadota</taxon>
        <taxon>Betaproteobacteria</taxon>
        <taxon>Burkholderiales</taxon>
        <taxon>Sphaerotilaceae</taxon>
        <taxon>Roseateles</taxon>
    </lineage>
</organism>
<dbReference type="Proteomes" id="UP000231501">
    <property type="component" value="Unassembled WGS sequence"/>
</dbReference>
<evidence type="ECO:0000313" key="1">
    <source>
        <dbReference type="EMBL" id="PIM53003.1"/>
    </source>
</evidence>
<sequence length="110" mass="12006">MADRVGLYSSFHADTVSAPETEMLTTTQDFAANPFAMLLDPERVALEVAGSERLARLRSRIYRPLDKPLIAHRDAGDQAAYDEEVDAAELSEAELLPLDDQPSSATELSA</sequence>
<comment type="caution">
    <text evidence="1">The sequence shown here is derived from an EMBL/GenBank/DDBJ whole genome shotgun (WGS) entry which is preliminary data.</text>
</comment>
<reference evidence="1 2" key="1">
    <citation type="submission" date="2017-11" db="EMBL/GenBank/DDBJ databases">
        <title>Draft genome sequence of Mitsuaria sp. HWN-4.</title>
        <authorList>
            <person name="Gundlapally S.R."/>
        </authorList>
    </citation>
    <scope>NUCLEOTIDE SEQUENCE [LARGE SCALE GENOMIC DNA]</scope>
    <source>
        <strain evidence="1 2">HWN-4</strain>
    </source>
</reference>
<dbReference type="EMBL" id="PEOG01000027">
    <property type="protein sequence ID" value="PIM53003.1"/>
    <property type="molecule type" value="Genomic_DNA"/>
</dbReference>
<proteinExistence type="predicted"/>
<name>A0A2G9C9C1_9BURK</name>
<accession>A0A2G9C9C1</accession>
<dbReference type="AlphaFoldDB" id="A0A2G9C9C1"/>